<feature type="transmembrane region" description="Helical" evidence="1">
    <location>
        <begin position="262"/>
        <end position="279"/>
    </location>
</feature>
<evidence type="ECO:0000313" key="3">
    <source>
        <dbReference type="Proteomes" id="UP000031197"/>
    </source>
</evidence>
<dbReference type="Proteomes" id="UP000031197">
    <property type="component" value="Unassembled WGS sequence"/>
</dbReference>
<accession>A0A0B3XVH5</accession>
<dbReference type="RefSeq" id="WP_039219490.1">
    <property type="nucleotide sequence ID" value="NZ_JWLW01000014.1"/>
</dbReference>
<dbReference type="OrthoDB" id="445083at2"/>
<protein>
    <recommendedName>
        <fullName evidence="4">DUF3754 domain-containing protein</fullName>
    </recommendedName>
</protein>
<evidence type="ECO:0000256" key="1">
    <source>
        <dbReference type="SAM" id="Phobius"/>
    </source>
</evidence>
<dbReference type="Pfam" id="PF12576">
    <property type="entry name" value="DUF3754"/>
    <property type="match status" value="1"/>
</dbReference>
<keyword evidence="3" id="KW-1185">Reference proteome</keyword>
<name>A0A0B3XVH5_9ALTE</name>
<comment type="caution">
    <text evidence="2">The sequence shown here is derived from an EMBL/GenBank/DDBJ whole genome shotgun (WGS) entry which is preliminary data.</text>
</comment>
<proteinExistence type="predicted"/>
<dbReference type="AlphaFoldDB" id="A0A0B3XVH5"/>
<feature type="transmembrane region" description="Helical" evidence="1">
    <location>
        <begin position="217"/>
        <end position="250"/>
    </location>
</feature>
<organism evidence="2 3">
    <name type="scientific">Alteromonas marina</name>
    <dbReference type="NCBI Taxonomy" id="203795"/>
    <lineage>
        <taxon>Bacteria</taxon>
        <taxon>Pseudomonadati</taxon>
        <taxon>Pseudomonadota</taxon>
        <taxon>Gammaproteobacteria</taxon>
        <taxon>Alteromonadales</taxon>
        <taxon>Alteromonadaceae</taxon>
        <taxon>Alteromonas/Salinimonas group</taxon>
        <taxon>Alteromonas</taxon>
    </lineage>
</organism>
<gene>
    <name evidence="2" type="ORF">RJ41_08785</name>
</gene>
<reference evidence="2 3" key="1">
    <citation type="submission" date="2014-12" db="EMBL/GenBank/DDBJ databases">
        <title>Genome sequencing of Alteromonas marina AD001.</title>
        <authorList>
            <person name="Adrian T.G.S."/>
            <person name="Chan K.G."/>
        </authorList>
    </citation>
    <scope>NUCLEOTIDE SEQUENCE [LARGE SCALE GENOMIC DNA]</scope>
    <source>
        <strain evidence="2 3">AD001</strain>
    </source>
</reference>
<sequence>MPLERFIPFRKRDVITLCENLLAHESESFRTFSTLLVSRIHYKYHEQLEALKNSYSHFDPNKDTRELQPADERVRKQSQRTFAKGFASLLNAANFEKVTDDDLDAALNEESLFKVRLAVSFDDFENVVFYRRGESVKTETIRTFFGLRKKQVSFTNYDKVAVYITFKDEAYFKEQGQKPVTFKPGSTIVKLFQNVPKADLEMLFPNSEVKMRPLDKLIISASAAIGGTVVLVTKLGASLLLMASFLAFWLGFKSEEVELTKQSLITFGIGMGVFGSFIFKEWTKFKNRKIRFMKALSDNLYFKNLDNNAGVFHTLIDAAEEEDCKEALLAYTFLLKCSETFSECSAAFGASRSEKEIAAGGMTLATLDSVIESYFSEELDCALDFDVADAITKLVDMELVEQDGDVFVARALNEAVKTLDDYWDNIYQPV</sequence>
<evidence type="ECO:0008006" key="4">
    <source>
        <dbReference type="Google" id="ProtNLM"/>
    </source>
</evidence>
<dbReference type="PANTHER" id="PTHR33645:SF11">
    <property type="entry name" value="AMINOPEPTIDASE (DUF3754)"/>
    <property type="match status" value="1"/>
</dbReference>
<evidence type="ECO:0000313" key="2">
    <source>
        <dbReference type="EMBL" id="KHT53305.1"/>
    </source>
</evidence>
<keyword evidence="1" id="KW-0812">Transmembrane</keyword>
<dbReference type="InterPro" id="IPR022227">
    <property type="entry name" value="DUF3754"/>
</dbReference>
<dbReference type="PANTHER" id="PTHR33645">
    <property type="entry name" value="AMINOPEPTIDASE (DUF3754)"/>
    <property type="match status" value="1"/>
</dbReference>
<dbReference type="EMBL" id="JWLW01000014">
    <property type="protein sequence ID" value="KHT53305.1"/>
    <property type="molecule type" value="Genomic_DNA"/>
</dbReference>
<keyword evidence="1" id="KW-1133">Transmembrane helix</keyword>
<keyword evidence="1" id="KW-0472">Membrane</keyword>